<feature type="domain" description="Nitroreductase" evidence="6">
    <location>
        <begin position="14"/>
        <end position="55"/>
    </location>
</feature>
<dbReference type="EMBL" id="CADIKK010000022">
    <property type="protein sequence ID" value="CAB3797197.1"/>
    <property type="molecule type" value="Genomic_DNA"/>
</dbReference>
<evidence type="ECO:0000259" key="6">
    <source>
        <dbReference type="Pfam" id="PF00881"/>
    </source>
</evidence>
<evidence type="ECO:0000256" key="4">
    <source>
        <dbReference type="ARBA" id="ARBA00022643"/>
    </source>
</evidence>
<name>A0A6S7BRP6_9BURK</name>
<comment type="similarity">
    <text evidence="2">Belongs to the nitroreductase family.</text>
</comment>
<reference evidence="7 8" key="1">
    <citation type="submission" date="2020-04" db="EMBL/GenBank/DDBJ databases">
        <authorList>
            <person name="De Canck E."/>
        </authorList>
    </citation>
    <scope>NUCLEOTIDE SEQUENCE [LARGE SCALE GENOMIC DNA]</scope>
    <source>
        <strain evidence="7 8">LMG 28614</strain>
    </source>
</reference>
<dbReference type="Proteomes" id="UP000494365">
    <property type="component" value="Unassembled WGS sequence"/>
</dbReference>
<protein>
    <recommendedName>
        <fullName evidence="6">Nitroreductase domain-containing protein</fullName>
    </recommendedName>
</protein>
<keyword evidence="3" id="KW-0285">Flavoprotein</keyword>
<dbReference type="Gene3D" id="3.40.109.10">
    <property type="entry name" value="NADH Oxidase"/>
    <property type="match status" value="1"/>
</dbReference>
<evidence type="ECO:0000313" key="7">
    <source>
        <dbReference type="EMBL" id="CAB3797197.1"/>
    </source>
</evidence>
<evidence type="ECO:0000256" key="3">
    <source>
        <dbReference type="ARBA" id="ARBA00022630"/>
    </source>
</evidence>
<dbReference type="GO" id="GO:0016491">
    <property type="term" value="F:oxidoreductase activity"/>
    <property type="evidence" value="ECO:0007669"/>
    <property type="project" value="UniProtKB-KW"/>
</dbReference>
<dbReference type="SUPFAM" id="SSF55469">
    <property type="entry name" value="FMN-dependent nitroreductase-like"/>
    <property type="match status" value="1"/>
</dbReference>
<dbReference type="PANTHER" id="PTHR43673:SF2">
    <property type="entry name" value="NITROREDUCTASE"/>
    <property type="match status" value="1"/>
</dbReference>
<evidence type="ECO:0000313" key="8">
    <source>
        <dbReference type="Proteomes" id="UP000494365"/>
    </source>
</evidence>
<accession>A0A6S7BRP6</accession>
<dbReference type="PANTHER" id="PTHR43673">
    <property type="entry name" value="NAD(P)H NITROREDUCTASE YDGI-RELATED"/>
    <property type="match status" value="1"/>
</dbReference>
<dbReference type="InterPro" id="IPR029479">
    <property type="entry name" value="Nitroreductase"/>
</dbReference>
<evidence type="ECO:0000256" key="5">
    <source>
        <dbReference type="ARBA" id="ARBA00023002"/>
    </source>
</evidence>
<dbReference type="InterPro" id="IPR000415">
    <property type="entry name" value="Nitroreductase-like"/>
</dbReference>
<keyword evidence="5" id="KW-0560">Oxidoreductase</keyword>
<keyword evidence="4" id="KW-0288">FMN</keyword>
<dbReference type="AlphaFoldDB" id="A0A6S7BRP6"/>
<organism evidence="7 8">
    <name type="scientific">Paraburkholderia ultramafica</name>
    <dbReference type="NCBI Taxonomy" id="1544867"/>
    <lineage>
        <taxon>Bacteria</taxon>
        <taxon>Pseudomonadati</taxon>
        <taxon>Pseudomonadota</taxon>
        <taxon>Betaproteobacteria</taxon>
        <taxon>Burkholderiales</taxon>
        <taxon>Burkholderiaceae</taxon>
        <taxon>Paraburkholderia</taxon>
    </lineage>
</organism>
<keyword evidence="8" id="KW-1185">Reference proteome</keyword>
<dbReference type="Pfam" id="PF00881">
    <property type="entry name" value="Nitroreductase"/>
    <property type="match status" value="1"/>
</dbReference>
<evidence type="ECO:0000256" key="1">
    <source>
        <dbReference type="ARBA" id="ARBA00001917"/>
    </source>
</evidence>
<proteinExistence type="inferred from homology"/>
<gene>
    <name evidence="7" type="ORF">LMG28614_04520</name>
</gene>
<evidence type="ECO:0000256" key="2">
    <source>
        <dbReference type="ARBA" id="ARBA00007118"/>
    </source>
</evidence>
<sequence length="70" mass="7335">MTTLADQVDAALITRRSIRAFLPTPLPGADIEANLEAASRAPSGINTQPWKVSIAVDAIRPTSPLSIGPI</sequence>
<comment type="cofactor">
    <cofactor evidence="1">
        <name>FMN</name>
        <dbReference type="ChEBI" id="CHEBI:58210"/>
    </cofactor>
</comment>